<dbReference type="STRING" id="1156394.T0Q510"/>
<dbReference type="PANTHER" id="PTHR13339:SF0">
    <property type="entry name" value="COP9 SIGNALOSOME COMPLEX SUBUNIT 8"/>
    <property type="match status" value="1"/>
</dbReference>
<evidence type="ECO:0000256" key="3">
    <source>
        <dbReference type="ARBA" id="ARBA00022490"/>
    </source>
</evidence>
<dbReference type="Pfam" id="PF10075">
    <property type="entry name" value="CSN8_PSD8_EIF3K"/>
    <property type="match status" value="1"/>
</dbReference>
<dbReference type="Proteomes" id="UP000030762">
    <property type="component" value="Unassembled WGS sequence"/>
</dbReference>
<dbReference type="InterPro" id="IPR033205">
    <property type="entry name" value="COP9_CSN8"/>
</dbReference>
<feature type="domain" description="CSN8/PSMD8/EIF3K" evidence="6">
    <location>
        <begin position="51"/>
        <end position="177"/>
    </location>
</feature>
<dbReference type="GO" id="GO:0005737">
    <property type="term" value="C:cytoplasm"/>
    <property type="evidence" value="ECO:0007669"/>
    <property type="project" value="UniProtKB-SubCell"/>
</dbReference>
<dbReference type="EMBL" id="JH767182">
    <property type="protein sequence ID" value="EQC29701.1"/>
    <property type="molecule type" value="Genomic_DNA"/>
</dbReference>
<dbReference type="PANTHER" id="PTHR13339">
    <property type="entry name" value="COP9 SIGNALOSOME COMPLEX SUBUNIT 8"/>
    <property type="match status" value="1"/>
</dbReference>
<evidence type="ECO:0000256" key="5">
    <source>
        <dbReference type="ARBA" id="ARBA00023242"/>
    </source>
</evidence>
<dbReference type="AlphaFoldDB" id="T0Q510"/>
<dbReference type="InParanoid" id="T0Q510"/>
<evidence type="ECO:0000313" key="8">
    <source>
        <dbReference type="Proteomes" id="UP000030762"/>
    </source>
</evidence>
<dbReference type="eggNOG" id="KOG4414">
    <property type="taxonomic scope" value="Eukaryota"/>
</dbReference>
<reference evidence="7 8" key="1">
    <citation type="submission" date="2012-04" db="EMBL/GenBank/DDBJ databases">
        <title>The Genome Sequence of Saprolegnia declina VS20.</title>
        <authorList>
            <consortium name="The Broad Institute Genome Sequencing Platform"/>
            <person name="Russ C."/>
            <person name="Nusbaum C."/>
            <person name="Tyler B."/>
            <person name="van West P."/>
            <person name="Dieguez-Uribeondo J."/>
            <person name="de Bruijn I."/>
            <person name="Tripathy S."/>
            <person name="Jiang R."/>
            <person name="Young S.K."/>
            <person name="Zeng Q."/>
            <person name="Gargeya S."/>
            <person name="Fitzgerald M."/>
            <person name="Haas B."/>
            <person name="Abouelleil A."/>
            <person name="Alvarado L."/>
            <person name="Arachchi H.M."/>
            <person name="Berlin A."/>
            <person name="Chapman S.B."/>
            <person name="Goldberg J."/>
            <person name="Griggs A."/>
            <person name="Gujja S."/>
            <person name="Hansen M."/>
            <person name="Howarth C."/>
            <person name="Imamovic A."/>
            <person name="Larimer J."/>
            <person name="McCowen C."/>
            <person name="Montmayeur A."/>
            <person name="Murphy C."/>
            <person name="Neiman D."/>
            <person name="Pearson M."/>
            <person name="Priest M."/>
            <person name="Roberts A."/>
            <person name="Saif S."/>
            <person name="Shea T."/>
            <person name="Sisk P."/>
            <person name="Sykes S."/>
            <person name="Wortman J."/>
            <person name="Nusbaum C."/>
            <person name="Birren B."/>
        </authorList>
    </citation>
    <scope>NUCLEOTIDE SEQUENCE [LARGE SCALE GENOMIC DNA]</scope>
    <source>
        <strain evidence="7 8">VS20</strain>
    </source>
</reference>
<evidence type="ECO:0000256" key="2">
    <source>
        <dbReference type="ARBA" id="ARBA00004496"/>
    </source>
</evidence>
<keyword evidence="8" id="KW-1185">Reference proteome</keyword>
<dbReference type="OMA" id="MRIPDKL"/>
<dbReference type="OrthoDB" id="5351233at2759"/>
<evidence type="ECO:0000259" key="6">
    <source>
        <dbReference type="Pfam" id="PF10075"/>
    </source>
</evidence>
<comment type="subcellular location">
    <subcellularLocation>
        <location evidence="2">Cytoplasm</location>
    </subcellularLocation>
    <subcellularLocation>
        <location evidence="1">Nucleus</location>
    </subcellularLocation>
</comment>
<proteinExistence type="predicted"/>
<dbReference type="VEuPathDB" id="FungiDB:SDRG_12701"/>
<accession>T0Q510</accession>
<dbReference type="GO" id="GO:0008180">
    <property type="term" value="C:COP9 signalosome"/>
    <property type="evidence" value="ECO:0007669"/>
    <property type="project" value="UniProtKB-KW"/>
</dbReference>
<sequence>MDATLLSSLQARIAAICAATDLPRHLPELVHVCEELELQTLSSGVEPMAASHYAQFLAALLALRRLDEARHLWKRLPLKGADELQQIWAVGRALWARDIVQAHAAAAALEASTTDSAVAPVVAVLKQSIQLSTAALIAQAYSVLSIDSTAQALGLSRDATLAFCAQHGWRIENDCVLPTALASPSGENAIELGQLHHLADYILHLEQRSIMKV</sequence>
<keyword evidence="4" id="KW-0736">Signalosome</keyword>
<dbReference type="RefSeq" id="XP_008617005.1">
    <property type="nucleotide sequence ID" value="XM_008618783.1"/>
</dbReference>
<evidence type="ECO:0000256" key="4">
    <source>
        <dbReference type="ARBA" id="ARBA00022790"/>
    </source>
</evidence>
<keyword evidence="5" id="KW-0539">Nucleus</keyword>
<dbReference type="InterPro" id="IPR033464">
    <property type="entry name" value="CSN8_PSD8_EIF3K"/>
</dbReference>
<dbReference type="GO" id="GO:0010387">
    <property type="term" value="P:COP9 signalosome assembly"/>
    <property type="evidence" value="ECO:0007669"/>
    <property type="project" value="InterPro"/>
</dbReference>
<gene>
    <name evidence="7" type="ORF">SDRG_12701</name>
</gene>
<dbReference type="GO" id="GO:0000338">
    <property type="term" value="P:protein deneddylation"/>
    <property type="evidence" value="ECO:0007669"/>
    <property type="project" value="InterPro"/>
</dbReference>
<protein>
    <recommendedName>
        <fullName evidence="6">CSN8/PSMD8/EIF3K domain-containing protein</fullName>
    </recommendedName>
</protein>
<dbReference type="GeneID" id="19953428"/>
<evidence type="ECO:0000256" key="1">
    <source>
        <dbReference type="ARBA" id="ARBA00004123"/>
    </source>
</evidence>
<dbReference type="Gene3D" id="1.25.40.990">
    <property type="match status" value="1"/>
</dbReference>
<evidence type="ECO:0000313" key="7">
    <source>
        <dbReference type="EMBL" id="EQC29701.1"/>
    </source>
</evidence>
<name>T0Q510_SAPDV</name>
<organism evidence="7 8">
    <name type="scientific">Saprolegnia diclina (strain VS20)</name>
    <dbReference type="NCBI Taxonomy" id="1156394"/>
    <lineage>
        <taxon>Eukaryota</taxon>
        <taxon>Sar</taxon>
        <taxon>Stramenopiles</taxon>
        <taxon>Oomycota</taxon>
        <taxon>Saprolegniomycetes</taxon>
        <taxon>Saprolegniales</taxon>
        <taxon>Saprolegniaceae</taxon>
        <taxon>Saprolegnia</taxon>
    </lineage>
</organism>
<keyword evidence="3" id="KW-0963">Cytoplasm</keyword>